<dbReference type="PANTHER" id="PTHR31908">
    <property type="entry name" value="PROTEIN CROWDED NUCLEI 4"/>
    <property type="match status" value="1"/>
</dbReference>
<evidence type="ECO:0000256" key="2">
    <source>
        <dbReference type="ARBA" id="ARBA00023242"/>
    </source>
</evidence>
<reference evidence="7 8" key="1">
    <citation type="submission" date="2024-11" db="EMBL/GenBank/DDBJ databases">
        <title>A near-complete genome assembly of Cinchona calisaya.</title>
        <authorList>
            <person name="Lian D.C."/>
            <person name="Zhao X.W."/>
            <person name="Wei L."/>
        </authorList>
    </citation>
    <scope>NUCLEOTIDE SEQUENCE [LARGE SCALE GENOMIC DNA]</scope>
    <source>
        <tissue evidence="7">Nenye</tissue>
    </source>
</reference>
<dbReference type="InterPro" id="IPR040418">
    <property type="entry name" value="CRWN"/>
</dbReference>
<name>A0ABD2Y5E3_9GENT</name>
<evidence type="ECO:0000256" key="6">
    <source>
        <dbReference type="SAM" id="MobiDB-lite"/>
    </source>
</evidence>
<dbReference type="AlphaFoldDB" id="A0ABD2Y5E3"/>
<evidence type="ECO:0000256" key="4">
    <source>
        <dbReference type="ARBA" id="ARBA00024208"/>
    </source>
</evidence>
<evidence type="ECO:0000256" key="3">
    <source>
        <dbReference type="ARBA" id="ARBA00024186"/>
    </source>
</evidence>
<keyword evidence="2" id="KW-0539">Nucleus</keyword>
<feature type="compositionally biased region" description="Polar residues" evidence="6">
    <location>
        <begin position="106"/>
        <end position="115"/>
    </location>
</feature>
<keyword evidence="1 5" id="KW-0175">Coiled coil</keyword>
<feature type="region of interest" description="Disordered" evidence="6">
    <location>
        <begin position="106"/>
        <end position="127"/>
    </location>
</feature>
<evidence type="ECO:0000313" key="8">
    <source>
        <dbReference type="Proteomes" id="UP001630127"/>
    </source>
</evidence>
<keyword evidence="8" id="KW-1185">Reference proteome</keyword>
<dbReference type="Proteomes" id="UP001630127">
    <property type="component" value="Unassembled WGS sequence"/>
</dbReference>
<organism evidence="7 8">
    <name type="scientific">Cinchona calisaya</name>
    <dbReference type="NCBI Taxonomy" id="153742"/>
    <lineage>
        <taxon>Eukaryota</taxon>
        <taxon>Viridiplantae</taxon>
        <taxon>Streptophyta</taxon>
        <taxon>Embryophyta</taxon>
        <taxon>Tracheophyta</taxon>
        <taxon>Spermatophyta</taxon>
        <taxon>Magnoliopsida</taxon>
        <taxon>eudicotyledons</taxon>
        <taxon>Gunneridae</taxon>
        <taxon>Pentapetalae</taxon>
        <taxon>asterids</taxon>
        <taxon>lamiids</taxon>
        <taxon>Gentianales</taxon>
        <taxon>Rubiaceae</taxon>
        <taxon>Cinchonoideae</taxon>
        <taxon>Cinchoneae</taxon>
        <taxon>Cinchona</taxon>
    </lineage>
</organism>
<evidence type="ECO:0000313" key="7">
    <source>
        <dbReference type="EMBL" id="KAL3501637.1"/>
    </source>
</evidence>
<comment type="subcellular location">
    <subcellularLocation>
        <location evidence="3">Nucleus lamina</location>
    </subcellularLocation>
</comment>
<dbReference type="EMBL" id="JBJUIK010000015">
    <property type="protein sequence ID" value="KAL3501637.1"/>
    <property type="molecule type" value="Genomic_DNA"/>
</dbReference>
<proteinExistence type="inferred from homology"/>
<gene>
    <name evidence="7" type="ORF">ACH5RR_036086</name>
</gene>
<protein>
    <submittedName>
        <fullName evidence="7">Uncharacterized protein</fullName>
    </submittedName>
</protein>
<comment type="similarity">
    <text evidence="4">Belongs to the CRWN family.</text>
</comment>
<dbReference type="GO" id="GO:0005652">
    <property type="term" value="C:nuclear lamina"/>
    <property type="evidence" value="ECO:0007669"/>
    <property type="project" value="UniProtKB-SubCell"/>
</dbReference>
<feature type="coiled-coil region" evidence="5">
    <location>
        <begin position="48"/>
        <end position="82"/>
    </location>
</feature>
<dbReference type="PANTHER" id="PTHR31908:SF9">
    <property type="entry name" value="PROTEIN CROWDED NUCLEI 3"/>
    <property type="match status" value="1"/>
</dbReference>
<accession>A0ABD2Y5E3</accession>
<evidence type="ECO:0000256" key="1">
    <source>
        <dbReference type="ARBA" id="ARBA00023054"/>
    </source>
</evidence>
<comment type="caution">
    <text evidence="7">The sequence shown here is derived from an EMBL/GenBank/DDBJ whole genome shotgun (WGS) entry which is preliminary data.</text>
</comment>
<sequence>MGERDNKEALLDKIGGLENEDEVQKGIESMSSERREFGKEKRDIALNKKQLGKQLLEMRKDIDELVRLSEKLKDQQERILAEIEHDESIALLVRAVELLEKVSSYGTNMGRSPTETDTDSSKSGGHVSSLRKCTLRIFNLAPSVFVGGGREIKNLIAPLFRYVPHGTVAAAQASIDSRKRTEATEGRDDGTLETATDAEVMSGQVLGIASDNQDAIPLVQLTPYNRVETQENLSNHVVRFRIPGDADAAEIEK</sequence>
<evidence type="ECO:0000256" key="5">
    <source>
        <dbReference type="SAM" id="Coils"/>
    </source>
</evidence>